<keyword evidence="3" id="KW-1185">Reference proteome</keyword>
<dbReference type="EMBL" id="RDQH01000335">
    <property type="protein sequence ID" value="RXH89796.1"/>
    <property type="molecule type" value="Genomic_DNA"/>
</dbReference>
<gene>
    <name evidence="2" type="ORF">DVH24_032153</name>
</gene>
<proteinExistence type="predicted"/>
<dbReference type="SMART" id="SM00248">
    <property type="entry name" value="ANK"/>
    <property type="match status" value="4"/>
</dbReference>
<dbReference type="GO" id="GO:0016020">
    <property type="term" value="C:membrane"/>
    <property type="evidence" value="ECO:0007669"/>
    <property type="project" value="TreeGrafter"/>
</dbReference>
<sequence length="660" mass="75935">MTTTIVPTLLNRKNYDDWSSRIKSYLLAEDLWDVVERKYDNNNNEALRKKDAKALYAIENSCGKDAYKLIKDADTANGAWDTLQETLRPAYNRSSDEQGMKTIVEAYMSLTLTPLVVMEEGRTGGHDNIRETFVKYVESNDWDNAIEFLSQHRQLGSERIFHDRTALHCAVNGLSKCSVRNMEQLMELMAKKDLAIQDIFGCTALHDAVCDSREFSVRIVEKLVDLMEKKDLAIQDFRCRTALHNALCEPSKLSVRIVKKLVDLMEKEDLAIQDDLGRTALHYLVREYPERVEVAKCMVDKNYNLPTIFTTSMPPVVVAEMQEKGKRMARYLYSLTPRQTLRVRDGAQLISSGFLHKRFDIVWDLIQRYPLLTLAKDHNGDFPLVTLVKNRSAFLSGSQLTLWEKLIYYGIRIKPLPPINENGLSDQRPLSNQKKNQRHLISSGIINRIYEMKLMHERVHQFLPLIFKAATDVVPSVSTPHIIEGLHEALRVAAECGHAEYFVHRFNVGMDESFKSNDDVYSISLNDQVNRTNQSMFHIAAECRHHKLYNLIYVIHELSQEKKEDKDGQKRFRQMQGAVGRKDYFGNNVLHTVASITSVSRIDHIRGAALQMQRELQWFKSSANAHIDVGVELWVNTNLDLLTQKGTTAVEQDEERKERE</sequence>
<feature type="domain" description="DUF4219" evidence="1">
    <location>
        <begin position="10"/>
        <end position="36"/>
    </location>
</feature>
<evidence type="ECO:0000313" key="2">
    <source>
        <dbReference type="EMBL" id="RXH89796.1"/>
    </source>
</evidence>
<dbReference type="Gene3D" id="1.25.40.20">
    <property type="entry name" value="Ankyrin repeat-containing domain"/>
    <property type="match status" value="1"/>
</dbReference>
<dbReference type="PANTHER" id="PTHR24177:SF292">
    <property type="entry name" value="ANKYRIN REPEAT FAMILY PROTEIN-RELATED"/>
    <property type="match status" value="1"/>
</dbReference>
<comment type="caution">
    <text evidence="2">The sequence shown here is derived from an EMBL/GenBank/DDBJ whole genome shotgun (WGS) entry which is preliminary data.</text>
</comment>
<organism evidence="2 3">
    <name type="scientific">Malus domestica</name>
    <name type="common">Apple</name>
    <name type="synonym">Pyrus malus</name>
    <dbReference type="NCBI Taxonomy" id="3750"/>
    <lineage>
        <taxon>Eukaryota</taxon>
        <taxon>Viridiplantae</taxon>
        <taxon>Streptophyta</taxon>
        <taxon>Embryophyta</taxon>
        <taxon>Tracheophyta</taxon>
        <taxon>Spermatophyta</taxon>
        <taxon>Magnoliopsida</taxon>
        <taxon>eudicotyledons</taxon>
        <taxon>Gunneridae</taxon>
        <taxon>Pentapetalae</taxon>
        <taxon>rosids</taxon>
        <taxon>fabids</taxon>
        <taxon>Rosales</taxon>
        <taxon>Rosaceae</taxon>
        <taxon>Amygdaloideae</taxon>
        <taxon>Maleae</taxon>
        <taxon>Malus</taxon>
    </lineage>
</organism>
<name>A0A498J3N3_MALDO</name>
<dbReference type="Pfam" id="PF13961">
    <property type="entry name" value="DUF4219"/>
    <property type="match status" value="1"/>
</dbReference>
<evidence type="ECO:0000313" key="3">
    <source>
        <dbReference type="Proteomes" id="UP000290289"/>
    </source>
</evidence>
<accession>A0A498J3N3</accession>
<dbReference type="InterPro" id="IPR002110">
    <property type="entry name" value="Ankyrin_rpt"/>
</dbReference>
<dbReference type="STRING" id="3750.A0A498J3N3"/>
<dbReference type="Proteomes" id="UP000290289">
    <property type="component" value="Chromosome 9"/>
</dbReference>
<dbReference type="InterPro" id="IPR025314">
    <property type="entry name" value="DUF4219"/>
</dbReference>
<reference evidence="2 3" key="1">
    <citation type="submission" date="2018-10" db="EMBL/GenBank/DDBJ databases">
        <title>A high-quality apple genome assembly.</title>
        <authorList>
            <person name="Hu J."/>
        </authorList>
    </citation>
    <scope>NUCLEOTIDE SEQUENCE [LARGE SCALE GENOMIC DNA]</scope>
    <source>
        <strain evidence="3">cv. HFTH1</strain>
        <tissue evidence="2">Young leaf</tissue>
    </source>
</reference>
<dbReference type="PANTHER" id="PTHR24177">
    <property type="entry name" value="CASKIN"/>
    <property type="match status" value="1"/>
</dbReference>
<dbReference type="SUPFAM" id="SSF48403">
    <property type="entry name" value="Ankyrin repeat"/>
    <property type="match status" value="1"/>
</dbReference>
<dbReference type="InterPro" id="IPR036770">
    <property type="entry name" value="Ankyrin_rpt-contain_sf"/>
</dbReference>
<evidence type="ECO:0000259" key="1">
    <source>
        <dbReference type="Pfam" id="PF13961"/>
    </source>
</evidence>
<dbReference type="AlphaFoldDB" id="A0A498J3N3"/>
<protein>
    <recommendedName>
        <fullName evidence="1">DUF4219 domain-containing protein</fullName>
    </recommendedName>
</protein>